<keyword evidence="2" id="KW-1133">Transmembrane helix</keyword>
<dbReference type="Proteomes" id="UP001140453">
    <property type="component" value="Unassembled WGS sequence"/>
</dbReference>
<dbReference type="InterPro" id="IPR050565">
    <property type="entry name" value="LYPA1-2/EST-like"/>
</dbReference>
<accession>A0A9W8YX60</accession>
<feature type="domain" description="Phospholipase/carboxylesterase/thioesterase" evidence="3">
    <location>
        <begin position="170"/>
        <end position="254"/>
    </location>
</feature>
<reference evidence="4" key="1">
    <citation type="submission" date="2022-10" db="EMBL/GenBank/DDBJ databases">
        <title>Tapping the CABI collections for fungal endophytes: first genome assemblies for Collariella, Neodidymelliopsis, Ascochyta clinopodiicola, Didymella pomorum, Didymosphaeria variabile, Neocosmospora piperis and Neocucurbitaria cava.</title>
        <authorList>
            <person name="Hill R."/>
        </authorList>
    </citation>
    <scope>NUCLEOTIDE SEQUENCE</scope>
    <source>
        <strain evidence="4">IMI 355082</strain>
    </source>
</reference>
<dbReference type="Gene3D" id="3.40.50.1820">
    <property type="entry name" value="alpha/beta hydrolase"/>
    <property type="match status" value="1"/>
</dbReference>
<sequence length="255" mass="28059">MTPSAHIINPQVEHAHTHTIIFLHGRDSTNKEFANELFESEATEPAGQPRTLRDLFPTVRWIFPAAPTLRSTRFNTDMSQWFDMWSVENPAEQSEVQHEGLRRSIAAVLDIVASEEAIVKYRPRSIFLAGISQGFAAVVAAFFAGAGGRASLAGLMGLCSWMPLGGKDELMRMIGCGSDSAGALKLSDLSMLPSTPIFLSHSSDDDVVPVQNGRTLRGIIGQSQAVEWHEYEEGGHWINEPEGVDDIASFLRRHM</sequence>
<name>A0A9W8YX60_9PEZI</name>
<dbReference type="PANTHER" id="PTHR10655">
    <property type="entry name" value="LYSOPHOSPHOLIPASE-RELATED"/>
    <property type="match status" value="1"/>
</dbReference>
<evidence type="ECO:0000313" key="5">
    <source>
        <dbReference type="Proteomes" id="UP001140453"/>
    </source>
</evidence>
<dbReference type="InterPro" id="IPR003140">
    <property type="entry name" value="PLipase/COase/thioEstase"/>
</dbReference>
<dbReference type="GO" id="GO:0008474">
    <property type="term" value="F:palmitoyl-(protein) hydrolase activity"/>
    <property type="evidence" value="ECO:0007669"/>
    <property type="project" value="TreeGrafter"/>
</dbReference>
<organism evidence="4 5">
    <name type="scientific">Gnomoniopsis smithogilvyi</name>
    <dbReference type="NCBI Taxonomy" id="1191159"/>
    <lineage>
        <taxon>Eukaryota</taxon>
        <taxon>Fungi</taxon>
        <taxon>Dikarya</taxon>
        <taxon>Ascomycota</taxon>
        <taxon>Pezizomycotina</taxon>
        <taxon>Sordariomycetes</taxon>
        <taxon>Sordariomycetidae</taxon>
        <taxon>Diaporthales</taxon>
        <taxon>Gnomoniaceae</taxon>
        <taxon>Gnomoniopsis</taxon>
    </lineage>
</organism>
<dbReference type="PANTHER" id="PTHR10655:SF63">
    <property type="entry name" value="PHOSPHOLIPASE_CARBOXYLESTERASE_THIOESTERASE DOMAIN-CONTAINING PROTEIN"/>
    <property type="match status" value="1"/>
</dbReference>
<keyword evidence="2" id="KW-0472">Membrane</keyword>
<gene>
    <name evidence="4" type="ORF">N0V93_002224</name>
</gene>
<keyword evidence="2" id="KW-0812">Transmembrane</keyword>
<dbReference type="InterPro" id="IPR029058">
    <property type="entry name" value="AB_hydrolase_fold"/>
</dbReference>
<evidence type="ECO:0000259" key="3">
    <source>
        <dbReference type="Pfam" id="PF02230"/>
    </source>
</evidence>
<evidence type="ECO:0000256" key="2">
    <source>
        <dbReference type="SAM" id="Phobius"/>
    </source>
</evidence>
<proteinExistence type="inferred from homology"/>
<dbReference type="SUPFAM" id="SSF53474">
    <property type="entry name" value="alpha/beta-Hydrolases"/>
    <property type="match status" value="1"/>
</dbReference>
<dbReference type="GO" id="GO:0052689">
    <property type="term" value="F:carboxylic ester hydrolase activity"/>
    <property type="evidence" value="ECO:0007669"/>
    <property type="project" value="TreeGrafter"/>
</dbReference>
<dbReference type="Pfam" id="PF02230">
    <property type="entry name" value="Abhydrolase_2"/>
    <property type="match status" value="2"/>
</dbReference>
<evidence type="ECO:0000256" key="1">
    <source>
        <dbReference type="ARBA" id="ARBA00006499"/>
    </source>
</evidence>
<dbReference type="GO" id="GO:0005737">
    <property type="term" value="C:cytoplasm"/>
    <property type="evidence" value="ECO:0007669"/>
    <property type="project" value="TreeGrafter"/>
</dbReference>
<dbReference type="OrthoDB" id="2418081at2759"/>
<protein>
    <recommendedName>
        <fullName evidence="3">Phospholipase/carboxylesterase/thioesterase domain-containing protein</fullName>
    </recommendedName>
</protein>
<keyword evidence="5" id="KW-1185">Reference proteome</keyword>
<evidence type="ECO:0000313" key="4">
    <source>
        <dbReference type="EMBL" id="KAJ4393018.1"/>
    </source>
</evidence>
<dbReference type="EMBL" id="JAPEVB010000002">
    <property type="protein sequence ID" value="KAJ4393018.1"/>
    <property type="molecule type" value="Genomic_DNA"/>
</dbReference>
<feature type="transmembrane region" description="Helical" evidence="2">
    <location>
        <begin position="126"/>
        <end position="144"/>
    </location>
</feature>
<feature type="domain" description="Phospholipase/carboxylesterase/thioesterase" evidence="3">
    <location>
        <begin position="13"/>
        <end position="165"/>
    </location>
</feature>
<comment type="caution">
    <text evidence="4">The sequence shown here is derived from an EMBL/GenBank/DDBJ whole genome shotgun (WGS) entry which is preliminary data.</text>
</comment>
<comment type="similarity">
    <text evidence="1">Belongs to the AB hydrolase superfamily. AB hydrolase 2 family.</text>
</comment>
<dbReference type="AlphaFoldDB" id="A0A9W8YX60"/>